<evidence type="ECO:0000256" key="2">
    <source>
        <dbReference type="ARBA" id="ARBA00023125"/>
    </source>
</evidence>
<dbReference type="InterPro" id="IPR036390">
    <property type="entry name" value="WH_DNA-bd_sf"/>
</dbReference>
<protein>
    <submittedName>
        <fullName evidence="5">MarR family 2-MHQ and catechol resistance regulon transcriptional repressor</fullName>
    </submittedName>
</protein>
<keyword evidence="3" id="KW-0804">Transcription</keyword>
<dbReference type="PRINTS" id="PR00598">
    <property type="entry name" value="HTHMARR"/>
</dbReference>
<accession>A0A4R2BI98</accession>
<feature type="domain" description="HTH marR-type" evidence="4">
    <location>
        <begin position="7"/>
        <end position="139"/>
    </location>
</feature>
<keyword evidence="2" id="KW-0238">DNA-binding</keyword>
<reference evidence="5 6" key="1">
    <citation type="journal article" date="2015" name="Stand. Genomic Sci.">
        <title>Genomic Encyclopedia of Bacterial and Archaeal Type Strains, Phase III: the genomes of soil and plant-associated and newly described type strains.</title>
        <authorList>
            <person name="Whitman W.B."/>
            <person name="Woyke T."/>
            <person name="Klenk H.P."/>
            <person name="Zhou Y."/>
            <person name="Lilburn T.G."/>
            <person name="Beck B.J."/>
            <person name="De Vos P."/>
            <person name="Vandamme P."/>
            <person name="Eisen J.A."/>
            <person name="Garrity G."/>
            <person name="Hugenholtz P."/>
            <person name="Kyrpides N.C."/>
        </authorList>
    </citation>
    <scope>NUCLEOTIDE SEQUENCE [LARGE SCALE GENOMIC DNA]</scope>
    <source>
        <strain evidence="5 6">CV53</strain>
    </source>
</reference>
<dbReference type="Gene3D" id="1.10.10.10">
    <property type="entry name" value="Winged helix-like DNA-binding domain superfamily/Winged helix DNA-binding domain"/>
    <property type="match status" value="1"/>
</dbReference>
<dbReference type="InterPro" id="IPR039422">
    <property type="entry name" value="MarR/SlyA-like"/>
</dbReference>
<gene>
    <name evidence="5" type="ORF">EV146_104418</name>
</gene>
<dbReference type="EMBL" id="SLVV01000004">
    <property type="protein sequence ID" value="TCN26305.1"/>
    <property type="molecule type" value="Genomic_DNA"/>
</dbReference>
<proteinExistence type="predicted"/>
<evidence type="ECO:0000259" key="4">
    <source>
        <dbReference type="PROSITE" id="PS50995"/>
    </source>
</evidence>
<dbReference type="InterPro" id="IPR000835">
    <property type="entry name" value="HTH_MarR-typ"/>
</dbReference>
<keyword evidence="1" id="KW-0805">Transcription regulation</keyword>
<organism evidence="5 6">
    <name type="scientific">Mesobacillus foraminis</name>
    <dbReference type="NCBI Taxonomy" id="279826"/>
    <lineage>
        <taxon>Bacteria</taxon>
        <taxon>Bacillati</taxon>
        <taxon>Bacillota</taxon>
        <taxon>Bacilli</taxon>
        <taxon>Bacillales</taxon>
        <taxon>Bacillaceae</taxon>
        <taxon>Mesobacillus</taxon>
    </lineage>
</organism>
<dbReference type="InterPro" id="IPR036388">
    <property type="entry name" value="WH-like_DNA-bd_sf"/>
</dbReference>
<dbReference type="GO" id="GO:0006950">
    <property type="term" value="P:response to stress"/>
    <property type="evidence" value="ECO:0007669"/>
    <property type="project" value="TreeGrafter"/>
</dbReference>
<dbReference type="AlphaFoldDB" id="A0A4R2BI98"/>
<evidence type="ECO:0000313" key="5">
    <source>
        <dbReference type="EMBL" id="TCN26305.1"/>
    </source>
</evidence>
<sequence>MEPAKDELKALTVIIRASQAIQEVIRKDIASHGLNPTEFAVLELLYHKGDQPIQSIGKKVLLSSGSITYVVDKLEQKHYVKRRGCPEDRRVTYAVLTSEGKALMDEIFPQHEQKIGEIFDELDADEVRDTISLLKRIGYRAKSL</sequence>
<dbReference type="SUPFAM" id="SSF46785">
    <property type="entry name" value="Winged helix' DNA-binding domain"/>
    <property type="match status" value="1"/>
</dbReference>
<dbReference type="GO" id="GO:0003700">
    <property type="term" value="F:DNA-binding transcription factor activity"/>
    <property type="evidence" value="ECO:0007669"/>
    <property type="project" value="InterPro"/>
</dbReference>
<dbReference type="PANTHER" id="PTHR33164:SF56">
    <property type="entry name" value="HTH-TYPE TRANSCRIPTIONAL REGULATOR MHQR"/>
    <property type="match status" value="1"/>
</dbReference>
<comment type="caution">
    <text evidence="5">The sequence shown here is derived from an EMBL/GenBank/DDBJ whole genome shotgun (WGS) entry which is preliminary data.</text>
</comment>
<name>A0A4R2BI98_9BACI</name>
<dbReference type="GO" id="GO:0003677">
    <property type="term" value="F:DNA binding"/>
    <property type="evidence" value="ECO:0007669"/>
    <property type="project" value="UniProtKB-KW"/>
</dbReference>
<evidence type="ECO:0000313" key="6">
    <source>
        <dbReference type="Proteomes" id="UP000295689"/>
    </source>
</evidence>
<dbReference type="Pfam" id="PF01047">
    <property type="entry name" value="MarR"/>
    <property type="match status" value="1"/>
</dbReference>
<dbReference type="Proteomes" id="UP000295689">
    <property type="component" value="Unassembled WGS sequence"/>
</dbReference>
<evidence type="ECO:0000256" key="3">
    <source>
        <dbReference type="ARBA" id="ARBA00023163"/>
    </source>
</evidence>
<dbReference type="PANTHER" id="PTHR33164">
    <property type="entry name" value="TRANSCRIPTIONAL REGULATOR, MARR FAMILY"/>
    <property type="match status" value="1"/>
</dbReference>
<dbReference type="SMART" id="SM00347">
    <property type="entry name" value="HTH_MARR"/>
    <property type="match status" value="1"/>
</dbReference>
<keyword evidence="6" id="KW-1185">Reference proteome</keyword>
<evidence type="ECO:0000256" key="1">
    <source>
        <dbReference type="ARBA" id="ARBA00023015"/>
    </source>
</evidence>
<dbReference type="PROSITE" id="PS50995">
    <property type="entry name" value="HTH_MARR_2"/>
    <property type="match status" value="1"/>
</dbReference>
<dbReference type="RefSeq" id="WP_132004742.1">
    <property type="nucleotide sequence ID" value="NZ_JABUHM010000015.1"/>
</dbReference>